<comment type="caution">
    <text evidence="5">The sequence shown here is derived from an EMBL/GenBank/DDBJ whole genome shotgun (WGS) entry which is preliminary data.</text>
</comment>
<feature type="domain" description="Amine oxidase" evidence="4">
    <location>
        <begin position="19"/>
        <end position="255"/>
    </location>
</feature>
<comment type="function">
    <text evidence="1">Probable oxidoreductase that may play a role as regulator of mitochondrial function.</text>
</comment>
<name>A0A2N0VKR1_9BACT</name>
<dbReference type="Proteomes" id="UP000233398">
    <property type="component" value="Unassembled WGS sequence"/>
</dbReference>
<gene>
    <name evidence="5" type="ORF">CWD77_04760</name>
</gene>
<dbReference type="AlphaFoldDB" id="A0A2N0VKR1"/>
<dbReference type="PANTHER" id="PTHR10668">
    <property type="entry name" value="PHYTOENE DEHYDROGENASE"/>
    <property type="match status" value="1"/>
</dbReference>
<dbReference type="InterPro" id="IPR002937">
    <property type="entry name" value="Amino_oxidase"/>
</dbReference>
<evidence type="ECO:0000259" key="4">
    <source>
        <dbReference type="Pfam" id="PF01593"/>
    </source>
</evidence>
<dbReference type="GO" id="GO:0016491">
    <property type="term" value="F:oxidoreductase activity"/>
    <property type="evidence" value="ECO:0007669"/>
    <property type="project" value="InterPro"/>
</dbReference>
<keyword evidence="6" id="KW-1185">Reference proteome</keyword>
<evidence type="ECO:0000256" key="3">
    <source>
        <dbReference type="ARBA" id="ARBA00040298"/>
    </source>
</evidence>
<dbReference type="InterPro" id="IPR036188">
    <property type="entry name" value="FAD/NAD-bd_sf"/>
</dbReference>
<dbReference type="EMBL" id="PISP01000001">
    <property type="protein sequence ID" value="PKD44778.1"/>
    <property type="molecule type" value="Genomic_DNA"/>
</dbReference>
<evidence type="ECO:0000313" key="6">
    <source>
        <dbReference type="Proteomes" id="UP000233398"/>
    </source>
</evidence>
<evidence type="ECO:0000256" key="2">
    <source>
        <dbReference type="ARBA" id="ARBA00038825"/>
    </source>
</evidence>
<dbReference type="OrthoDB" id="833207at2"/>
<dbReference type="Pfam" id="PF01593">
    <property type="entry name" value="Amino_oxidase"/>
    <property type="match status" value="1"/>
</dbReference>
<evidence type="ECO:0000256" key="1">
    <source>
        <dbReference type="ARBA" id="ARBA00037217"/>
    </source>
</evidence>
<dbReference type="SUPFAM" id="SSF51905">
    <property type="entry name" value="FAD/NAD(P)-binding domain"/>
    <property type="match status" value="1"/>
</dbReference>
<sequence>MASQSQSYDAVVIGSGPNGLAAAIRLALEGLSVKIFEASDTIGGGMRTKELMTAGYKHDVCSAIHPMAVSSPFLKKLPLNDFGLEWIHPDYAAAHPLDSGEAGILSRDLHETAFLLEEDEGYYKKLVEPIVSNWEGLTHDFLGPLSVPKHPIALASFGLKGLLPASLLKRKFKTEKAKALFAGMAAHSILPLNSIATSAIGLVFYGAAHTGGWPLPKGGSQSIADSMADYFLSLGGEIETDFRVSTLKQIPETKAVLFDLTPKQVNRIAGDVLPSSYRNKLSSFKYGSGVFKIDYILKEPVPWKNSECAKAGTVHLGGTFEEIAESEKMISEGSHSDNPFVLVAQQSLFDDSRTPDNKHTLWAYCHVPNGSTRDMTGIIENQIERFAPGFKDIIEAKVTMNTADFENYNENYIGGDINGGRQDITQLFSRPVSFINPYKIPAKGLYFCSSSAPPGGGVHGMCGFHAANSVLKNEFGRSKSDWTFNI</sequence>
<protein>
    <recommendedName>
        <fullName evidence="3">Pyridine nucleotide-disulfide oxidoreductase domain-containing protein 2</fullName>
    </recommendedName>
</protein>
<dbReference type="PRINTS" id="PR00411">
    <property type="entry name" value="PNDRDTASEI"/>
</dbReference>
<reference evidence="5 6" key="1">
    <citation type="submission" date="2017-11" db="EMBL/GenBank/DDBJ databases">
        <title>Rhodohalobacter 15182 sp. nov., isolated from a salt lake.</title>
        <authorList>
            <person name="Han S."/>
        </authorList>
    </citation>
    <scope>NUCLEOTIDE SEQUENCE [LARGE SCALE GENOMIC DNA]</scope>
    <source>
        <strain evidence="5 6">15182</strain>
    </source>
</reference>
<organism evidence="5 6">
    <name type="scientific">Rhodohalobacter barkolensis</name>
    <dbReference type="NCBI Taxonomy" id="2053187"/>
    <lineage>
        <taxon>Bacteria</taxon>
        <taxon>Pseudomonadati</taxon>
        <taxon>Balneolota</taxon>
        <taxon>Balneolia</taxon>
        <taxon>Balneolales</taxon>
        <taxon>Balneolaceae</taxon>
        <taxon>Rhodohalobacter</taxon>
    </lineage>
</organism>
<dbReference type="PANTHER" id="PTHR10668:SF105">
    <property type="entry name" value="DEHYDROGENASE-RELATED"/>
    <property type="match status" value="1"/>
</dbReference>
<evidence type="ECO:0000313" key="5">
    <source>
        <dbReference type="EMBL" id="PKD44778.1"/>
    </source>
</evidence>
<comment type="subunit">
    <text evidence="2">Interacts with COX5B; this interaction may contribute to localize PYROXD2 to the inner face of the inner mitochondrial membrane.</text>
</comment>
<proteinExistence type="predicted"/>
<accession>A0A2N0VKR1</accession>
<dbReference type="Gene3D" id="3.50.50.60">
    <property type="entry name" value="FAD/NAD(P)-binding domain"/>
    <property type="match status" value="1"/>
</dbReference>